<protein>
    <submittedName>
        <fullName evidence="3">Uncharacterized protein</fullName>
    </submittedName>
</protein>
<accession>A0A3B1AD19</accession>
<dbReference type="GO" id="GO:1990281">
    <property type="term" value="C:efflux pump complex"/>
    <property type="evidence" value="ECO:0007669"/>
    <property type="project" value="TreeGrafter"/>
</dbReference>
<gene>
    <name evidence="3" type="ORF">MNBD_GAMMA20-566</name>
</gene>
<dbReference type="EMBL" id="UOFU01000118">
    <property type="protein sequence ID" value="VAW97407.1"/>
    <property type="molecule type" value="Genomic_DNA"/>
</dbReference>
<feature type="coiled-coil region" evidence="1">
    <location>
        <begin position="185"/>
        <end position="219"/>
    </location>
</feature>
<evidence type="ECO:0000256" key="1">
    <source>
        <dbReference type="SAM" id="Coils"/>
    </source>
</evidence>
<dbReference type="Gene3D" id="2.40.50.100">
    <property type="match status" value="1"/>
</dbReference>
<dbReference type="SUPFAM" id="SSF111369">
    <property type="entry name" value="HlyD-like secretion proteins"/>
    <property type="match status" value="1"/>
</dbReference>
<reference evidence="3" key="1">
    <citation type="submission" date="2018-06" db="EMBL/GenBank/DDBJ databases">
        <authorList>
            <person name="Zhirakovskaya E."/>
        </authorList>
    </citation>
    <scope>NUCLEOTIDE SEQUENCE</scope>
</reference>
<proteinExistence type="predicted"/>
<dbReference type="Gene3D" id="1.10.287.470">
    <property type="entry name" value="Helix hairpin bin"/>
    <property type="match status" value="1"/>
</dbReference>
<keyword evidence="1" id="KW-0175">Coiled coil</keyword>
<dbReference type="PANTHER" id="PTHR30469">
    <property type="entry name" value="MULTIDRUG RESISTANCE PROTEIN MDTA"/>
    <property type="match status" value="1"/>
</dbReference>
<sequence>MQNGRSVLKRTVPLLLILGLAIGGAILLVVTKPQTPPPESEEKVWVVATQTATPAQHFPVITLYGRIESAHSSRLTSSLSSEVIEILGQEGERVSKGQPLVRLDERDARLRLQQQTAELAEIRALIASEEHRFDNDQRILESERKLQALAQQAVKRAQRLKEGKLAAQAVIDEAQQVKLRQDIAVAQRQLAIQDHEARLARLQAQLKKAESLQALAKLDIERSLLRAPFDARITQLPASPGNRTRPGEVLVELYALDALQVRAQIPNAKLAAVETALNHGHPLTAWALTGTQQRLELQLSHLAGDIKPGRGGRDGLFELKTPTANLAIGDIVSLQLQLPAVDNSLTLPREALYGNNRIYTISDGRLKRHRVERLGETLGNNPGPPFDTMSRAESTNWLLVRSASITPGSLIVTTQLPNAVEGLKVRERRTSTP</sequence>
<keyword evidence="2" id="KW-0812">Transmembrane</keyword>
<organism evidence="3">
    <name type="scientific">hydrothermal vent metagenome</name>
    <dbReference type="NCBI Taxonomy" id="652676"/>
    <lineage>
        <taxon>unclassified sequences</taxon>
        <taxon>metagenomes</taxon>
        <taxon>ecological metagenomes</taxon>
    </lineage>
</organism>
<dbReference type="AlphaFoldDB" id="A0A3B1AD19"/>
<dbReference type="GO" id="GO:0015562">
    <property type="term" value="F:efflux transmembrane transporter activity"/>
    <property type="evidence" value="ECO:0007669"/>
    <property type="project" value="TreeGrafter"/>
</dbReference>
<dbReference type="Gene3D" id="2.40.30.170">
    <property type="match status" value="1"/>
</dbReference>
<keyword evidence="2" id="KW-1133">Transmembrane helix</keyword>
<feature type="transmembrane region" description="Helical" evidence="2">
    <location>
        <begin position="12"/>
        <end position="30"/>
    </location>
</feature>
<evidence type="ECO:0000256" key="2">
    <source>
        <dbReference type="SAM" id="Phobius"/>
    </source>
</evidence>
<name>A0A3B1AD19_9ZZZZ</name>
<dbReference type="PANTHER" id="PTHR30469:SF15">
    <property type="entry name" value="HLYD FAMILY OF SECRETION PROTEINS"/>
    <property type="match status" value="1"/>
</dbReference>
<keyword evidence="2" id="KW-0472">Membrane</keyword>
<evidence type="ECO:0000313" key="3">
    <source>
        <dbReference type="EMBL" id="VAW97407.1"/>
    </source>
</evidence>